<reference evidence="2" key="1">
    <citation type="submission" date="2018-08" db="EMBL/GenBank/DDBJ databases">
        <title>Murine metabolic-syndrome-specific gut microbial biobank.</title>
        <authorList>
            <person name="Liu C."/>
        </authorList>
    </citation>
    <scope>NUCLEOTIDE SEQUENCE [LARGE SCALE GENOMIC DNA]</scope>
    <source>
        <strain evidence="2">Z82</strain>
    </source>
</reference>
<protein>
    <submittedName>
        <fullName evidence="2">Uncharacterized protein</fullName>
    </submittedName>
</protein>
<gene>
    <name evidence="2" type="ORF">D1639_07335</name>
</gene>
<comment type="caution">
    <text evidence="2">The sequence shown here is derived from an EMBL/GenBank/DDBJ whole genome shotgun (WGS) entry which is preliminary data.</text>
</comment>
<dbReference type="EMBL" id="QWKH01000050">
    <property type="protein sequence ID" value="NBI34844.1"/>
    <property type="molecule type" value="Genomic_DNA"/>
</dbReference>
<accession>A0A7C9NB64</accession>
<feature type="region of interest" description="Disordered" evidence="1">
    <location>
        <begin position="27"/>
        <end position="60"/>
    </location>
</feature>
<proteinExistence type="predicted"/>
<organism evidence="2">
    <name type="scientific">Muribaculaceae bacterium Z82</name>
    <dbReference type="NCBI Taxonomy" id="2304548"/>
    <lineage>
        <taxon>Bacteria</taxon>
        <taxon>Pseudomonadati</taxon>
        <taxon>Bacteroidota</taxon>
        <taxon>Bacteroidia</taxon>
        <taxon>Bacteroidales</taxon>
        <taxon>Muribaculaceae</taxon>
    </lineage>
</organism>
<name>A0A7C9NB64_9BACT</name>
<dbReference type="AlphaFoldDB" id="A0A7C9NB64"/>
<evidence type="ECO:0000313" key="2">
    <source>
        <dbReference type="EMBL" id="NBI34844.1"/>
    </source>
</evidence>
<evidence type="ECO:0000256" key="1">
    <source>
        <dbReference type="SAM" id="MobiDB-lite"/>
    </source>
</evidence>
<sequence>MGSRKKSSWAREKAAFAASLDTHCRKSSLGSARGEHGFDPESQGAGSTSDLWDALDEPAPRDPWEHLFAKEHARQAKAEAEHDAALRRKACESKQRYATLADAQEAIEACAAHGTRGLRTYECRYCNGWHLTSKPQ</sequence>